<gene>
    <name evidence="2" type="ORF">ICC18_10930</name>
</gene>
<dbReference type="InterPro" id="IPR050229">
    <property type="entry name" value="GlpE_sulfurtransferase"/>
</dbReference>
<protein>
    <submittedName>
        <fullName evidence="2">Rhodanese-like domain-containing protein</fullName>
    </submittedName>
</protein>
<proteinExistence type="predicted"/>
<comment type="caution">
    <text evidence="2">The sequence shown here is derived from an EMBL/GenBank/DDBJ whole genome shotgun (WGS) entry which is preliminary data.</text>
</comment>
<accession>A0A926KRA9</accession>
<dbReference type="SMART" id="SM00450">
    <property type="entry name" value="RHOD"/>
    <property type="match status" value="1"/>
</dbReference>
<evidence type="ECO:0000313" key="3">
    <source>
        <dbReference type="Proteomes" id="UP000650466"/>
    </source>
</evidence>
<dbReference type="PANTHER" id="PTHR43031:SF17">
    <property type="entry name" value="SULFURTRANSFERASE YTWF-RELATED"/>
    <property type="match status" value="1"/>
</dbReference>
<dbReference type="InterPro" id="IPR001763">
    <property type="entry name" value="Rhodanese-like_dom"/>
</dbReference>
<reference evidence="2" key="1">
    <citation type="submission" date="2020-09" db="EMBL/GenBank/DDBJ databases">
        <title>Draft Genome Sequence of Paenibacillus sp. WST5.</title>
        <authorList>
            <person name="Bao Z."/>
        </authorList>
    </citation>
    <scope>NUCLEOTIDE SEQUENCE</scope>
    <source>
        <strain evidence="2">WST5</strain>
    </source>
</reference>
<dbReference type="Gene3D" id="3.40.250.10">
    <property type="entry name" value="Rhodanese-like domain"/>
    <property type="match status" value="1"/>
</dbReference>
<dbReference type="PROSITE" id="PS50206">
    <property type="entry name" value="RHODANESE_3"/>
    <property type="match status" value="1"/>
</dbReference>
<dbReference type="RefSeq" id="WP_188174413.1">
    <property type="nucleotide sequence ID" value="NZ_JACVVD010000003.1"/>
</dbReference>
<dbReference type="InterPro" id="IPR036873">
    <property type="entry name" value="Rhodanese-like_dom_sf"/>
</dbReference>
<feature type="domain" description="Rhodanese" evidence="1">
    <location>
        <begin position="19"/>
        <end position="100"/>
    </location>
</feature>
<evidence type="ECO:0000259" key="1">
    <source>
        <dbReference type="PROSITE" id="PS50206"/>
    </source>
</evidence>
<dbReference type="EMBL" id="JACVVD010000003">
    <property type="protein sequence ID" value="MBD0380630.1"/>
    <property type="molecule type" value="Genomic_DNA"/>
</dbReference>
<sequence>MDITSIQPHKFLEVLDQGQLQDSIIVDVREPYEWDYYHMEEAVLLPMQQIPHRMGELPENKDIYLVCAHGVRSYRVAEFLQENGFDRVINVEGGMAAIGTLRGFQYD</sequence>
<dbReference type="CDD" id="cd00158">
    <property type="entry name" value="RHOD"/>
    <property type="match status" value="1"/>
</dbReference>
<dbReference type="Pfam" id="PF00581">
    <property type="entry name" value="Rhodanese"/>
    <property type="match status" value="1"/>
</dbReference>
<dbReference type="SUPFAM" id="SSF52821">
    <property type="entry name" value="Rhodanese/Cell cycle control phosphatase"/>
    <property type="match status" value="1"/>
</dbReference>
<evidence type="ECO:0000313" key="2">
    <source>
        <dbReference type="EMBL" id="MBD0380630.1"/>
    </source>
</evidence>
<dbReference type="Proteomes" id="UP000650466">
    <property type="component" value="Unassembled WGS sequence"/>
</dbReference>
<name>A0A926KRA9_9BACL</name>
<organism evidence="2 3">
    <name type="scientific">Paenibacillus sedimenti</name>
    <dbReference type="NCBI Taxonomy" id="2770274"/>
    <lineage>
        <taxon>Bacteria</taxon>
        <taxon>Bacillati</taxon>
        <taxon>Bacillota</taxon>
        <taxon>Bacilli</taxon>
        <taxon>Bacillales</taxon>
        <taxon>Paenibacillaceae</taxon>
        <taxon>Paenibacillus</taxon>
    </lineage>
</organism>
<dbReference type="AlphaFoldDB" id="A0A926KRA9"/>
<keyword evidence="3" id="KW-1185">Reference proteome</keyword>
<dbReference type="PANTHER" id="PTHR43031">
    <property type="entry name" value="FAD-DEPENDENT OXIDOREDUCTASE"/>
    <property type="match status" value="1"/>
</dbReference>